<dbReference type="PANTHER" id="PTHR13600">
    <property type="entry name" value="LEUCINE CARBOXYL METHYLTRANSFERASE"/>
    <property type="match status" value="1"/>
</dbReference>
<organism evidence="8">
    <name type="scientific">Compsopogon caeruleus</name>
    <dbReference type="NCBI Taxonomy" id="31354"/>
    <lineage>
        <taxon>Eukaryota</taxon>
        <taxon>Rhodophyta</taxon>
        <taxon>Compsopogonophyceae</taxon>
        <taxon>Compsopogonales</taxon>
        <taxon>Compsopogonaceae</taxon>
        <taxon>Compsopogon</taxon>
    </lineage>
</organism>
<reference evidence="8" key="1">
    <citation type="submission" date="2021-01" db="EMBL/GenBank/DDBJ databases">
        <authorList>
            <person name="Corre E."/>
            <person name="Pelletier E."/>
            <person name="Niang G."/>
            <person name="Scheremetjew M."/>
            <person name="Finn R."/>
            <person name="Kale V."/>
            <person name="Holt S."/>
            <person name="Cochrane G."/>
            <person name="Meng A."/>
            <person name="Brown T."/>
            <person name="Cohen L."/>
        </authorList>
    </citation>
    <scope>NUCLEOTIDE SEQUENCE</scope>
    <source>
        <strain evidence="8">SAG 36.94</strain>
    </source>
</reference>
<dbReference type="EMBL" id="HBGH01009849">
    <property type="protein sequence ID" value="CAD9233384.1"/>
    <property type="molecule type" value="Transcribed_RNA"/>
</dbReference>
<evidence type="ECO:0000313" key="8">
    <source>
        <dbReference type="EMBL" id="CAD9233384.1"/>
    </source>
</evidence>
<accession>A0A6T6C1G3</accession>
<protein>
    <recommendedName>
        <fullName evidence="6">Leucine carboxyl methyltransferase 1</fullName>
        <ecNumber evidence="6">2.1.1.233</ecNumber>
    </recommendedName>
</protein>
<evidence type="ECO:0000256" key="3">
    <source>
        <dbReference type="ARBA" id="ARBA00022603"/>
    </source>
</evidence>
<evidence type="ECO:0000256" key="5">
    <source>
        <dbReference type="ARBA" id="ARBA00022691"/>
    </source>
</evidence>
<feature type="binding site" evidence="7">
    <location>
        <position position="26"/>
    </location>
    <ligand>
        <name>S-adenosyl-L-methionine</name>
        <dbReference type="ChEBI" id="CHEBI:59789"/>
    </ligand>
</feature>
<dbReference type="SUPFAM" id="SSF53335">
    <property type="entry name" value="S-adenosyl-L-methionine-dependent methyltransferases"/>
    <property type="match status" value="1"/>
</dbReference>
<dbReference type="Pfam" id="PF04072">
    <property type="entry name" value="LCM"/>
    <property type="match status" value="1"/>
</dbReference>
<dbReference type="InterPro" id="IPR007213">
    <property type="entry name" value="Ppm1/Ppm2/Tcmp"/>
</dbReference>
<evidence type="ECO:0000256" key="6">
    <source>
        <dbReference type="PIRNR" id="PIRNR016305"/>
    </source>
</evidence>
<dbReference type="Gene3D" id="3.40.50.150">
    <property type="entry name" value="Vaccinia Virus protein VP39"/>
    <property type="match status" value="1"/>
</dbReference>
<keyword evidence="4 6" id="KW-0808">Transferase</keyword>
<keyword evidence="5 6" id="KW-0949">S-adenosyl-L-methionine</keyword>
<dbReference type="AlphaFoldDB" id="A0A6T6C1G3"/>
<name>A0A6T6C1G3_9RHOD</name>
<evidence type="ECO:0000256" key="7">
    <source>
        <dbReference type="PIRSR" id="PIRSR016305-1"/>
    </source>
</evidence>
<proteinExistence type="inferred from homology"/>
<evidence type="ECO:0000313" key="9">
    <source>
        <dbReference type="EMBL" id="CAD9233385.1"/>
    </source>
</evidence>
<evidence type="ECO:0000256" key="4">
    <source>
        <dbReference type="ARBA" id="ARBA00022679"/>
    </source>
</evidence>
<dbReference type="PANTHER" id="PTHR13600:SF21">
    <property type="entry name" value="LEUCINE CARBOXYL METHYLTRANSFERASE 1"/>
    <property type="match status" value="1"/>
</dbReference>
<dbReference type="GO" id="GO:0032259">
    <property type="term" value="P:methylation"/>
    <property type="evidence" value="ECO:0007669"/>
    <property type="project" value="UniProtKB-KW"/>
</dbReference>
<feature type="binding site" evidence="7">
    <location>
        <position position="129"/>
    </location>
    <ligand>
        <name>S-adenosyl-L-methionine</name>
        <dbReference type="ChEBI" id="CHEBI:59789"/>
    </ligand>
</feature>
<feature type="binding site" evidence="7">
    <location>
        <begin position="103"/>
        <end position="104"/>
    </location>
    <ligand>
        <name>S-adenosyl-L-methionine</name>
        <dbReference type="ChEBI" id="CHEBI:59789"/>
    </ligand>
</feature>
<gene>
    <name evidence="8" type="ORF">CCAE0312_LOCUS5470</name>
    <name evidence="9" type="ORF">CCAE0312_LOCUS5471</name>
</gene>
<dbReference type="GO" id="GO:0018423">
    <property type="term" value="F:protein C-terminal leucine carboxyl O-methyltransferase activity"/>
    <property type="evidence" value="ECO:0007669"/>
    <property type="project" value="UniProtKB-EC"/>
</dbReference>
<evidence type="ECO:0000256" key="1">
    <source>
        <dbReference type="ARBA" id="ARBA00000724"/>
    </source>
</evidence>
<comment type="catalytic activity">
    <reaction evidence="1 6">
        <text>[phosphatase 2A protein]-C-terminal L-leucine + S-adenosyl-L-methionine = [phosphatase 2A protein]-C-terminal L-leucine methyl ester + S-adenosyl-L-homocysteine</text>
        <dbReference type="Rhea" id="RHEA:48544"/>
        <dbReference type="Rhea" id="RHEA-COMP:12134"/>
        <dbReference type="Rhea" id="RHEA-COMP:12135"/>
        <dbReference type="ChEBI" id="CHEBI:57856"/>
        <dbReference type="ChEBI" id="CHEBI:59789"/>
        <dbReference type="ChEBI" id="CHEBI:90516"/>
        <dbReference type="ChEBI" id="CHEBI:90517"/>
        <dbReference type="EC" id="2.1.1.233"/>
    </reaction>
</comment>
<dbReference type="EMBL" id="HBGH01009860">
    <property type="protein sequence ID" value="CAD9233385.1"/>
    <property type="molecule type" value="Transcribed_RNA"/>
</dbReference>
<dbReference type="PIRSF" id="PIRSF016305">
    <property type="entry name" value="LCM_mtfrase"/>
    <property type="match status" value="1"/>
</dbReference>
<evidence type="ECO:0000256" key="2">
    <source>
        <dbReference type="ARBA" id="ARBA00010703"/>
    </source>
</evidence>
<comment type="function">
    <text evidence="6">Methylates the carboxyl group of the C-terminal leucine residue of protein phosphatase 2A catalytic subunits to form alpha-leucine ester residues.</text>
</comment>
<sequence>MAIFEATKKFLLDHQHIAKVQVVSLGCGSDSLFWRLCADTDVDSRSSYFAFVEIDFPDSAARKAERIRQDALLSASVGSLETGTDPWEGEILHSDRYILMGCDIRDTGSLMTRISRVTKRRLPTMVISECVLCYLEPRTTDMLTSKLVSHFDDLSWISYDPVGSEDSFGRRMVENLAQRGCGLPGIHRDLQGCTRPFHNAGFCTVHVADMLTVYNMILDTNQRRRIERIEFLDELEEWNLVMKHYALLWASNAPSPTPPFDFTKHRTESRANISAPHHPYVR</sequence>
<dbReference type="InterPro" id="IPR016651">
    <property type="entry name" value="LCMT1"/>
</dbReference>
<keyword evidence="3 6" id="KW-0489">Methyltransferase</keyword>
<dbReference type="InterPro" id="IPR029063">
    <property type="entry name" value="SAM-dependent_MTases_sf"/>
</dbReference>
<comment type="similarity">
    <text evidence="2 6">Belongs to the methyltransferase superfamily. LCMT family.</text>
</comment>
<dbReference type="EC" id="2.1.1.233" evidence="6"/>